<keyword evidence="2" id="KW-1185">Reference proteome</keyword>
<organism evidence="1 2">
    <name type="scientific">Monilinia fructigena</name>
    <dbReference type="NCBI Taxonomy" id="38457"/>
    <lineage>
        <taxon>Eukaryota</taxon>
        <taxon>Fungi</taxon>
        <taxon>Dikarya</taxon>
        <taxon>Ascomycota</taxon>
        <taxon>Pezizomycotina</taxon>
        <taxon>Leotiomycetes</taxon>
        <taxon>Helotiales</taxon>
        <taxon>Sclerotiniaceae</taxon>
        <taxon>Monilinia</taxon>
    </lineage>
</organism>
<dbReference type="AlphaFoldDB" id="A0A395J1Z5"/>
<accession>A0A395J1Z5</accession>
<evidence type="ECO:0000313" key="1">
    <source>
        <dbReference type="EMBL" id="RAL65713.1"/>
    </source>
</evidence>
<comment type="caution">
    <text evidence="1">The sequence shown here is derived from an EMBL/GenBank/DDBJ whole genome shotgun (WGS) entry which is preliminary data.</text>
</comment>
<gene>
    <name evidence="1" type="ORF">DID88_005381</name>
</gene>
<proteinExistence type="predicted"/>
<name>A0A395J1Z5_9HELO</name>
<sequence>MRSAIHCDPDEGHCDPDEEEFRTIIGKAAAKVRKGLKSPTRASALPKLSDLNALCDNVRDYEEHLWAQDSIPGIASKKLQWSSRFLACCFRLFRINQEAESRTNNASNLEEKIEEIYRKDSTDSFDSRMRKHWQTFVEIANSLVNGLLKAGVGRPTGCRFSACSRLSQKKRQKVVSGLVKTLRNKEPTVSCQRPPFDPAFLISDTLKLDYETVLC</sequence>
<protein>
    <submittedName>
        <fullName evidence="1">Uncharacterized protein</fullName>
    </submittedName>
</protein>
<dbReference type="EMBL" id="QKRW01000009">
    <property type="protein sequence ID" value="RAL65713.1"/>
    <property type="molecule type" value="Genomic_DNA"/>
</dbReference>
<evidence type="ECO:0000313" key="2">
    <source>
        <dbReference type="Proteomes" id="UP000249056"/>
    </source>
</evidence>
<reference evidence="1 2" key="1">
    <citation type="submission" date="2018-06" db="EMBL/GenBank/DDBJ databases">
        <title>Genome Sequence of the Brown Rot Fungal Pathogen Monilinia fructigena.</title>
        <authorList>
            <person name="Landi L."/>
            <person name="De Miccolis Angelini R.M."/>
            <person name="Pollastro S."/>
            <person name="Abate D."/>
            <person name="Faretra F."/>
            <person name="Romanazzi G."/>
        </authorList>
    </citation>
    <scope>NUCLEOTIDE SEQUENCE [LARGE SCALE GENOMIC DNA]</scope>
    <source>
        <strain evidence="1 2">Mfrg269</strain>
    </source>
</reference>
<dbReference type="Proteomes" id="UP000249056">
    <property type="component" value="Unassembled WGS sequence"/>
</dbReference>
<dbReference type="OrthoDB" id="3513842at2759"/>